<proteinExistence type="predicted"/>
<gene>
    <name evidence="3" type="ORF">BN1204_067000</name>
    <name evidence="2" type="ORF">NCLIV_067000</name>
</gene>
<dbReference type="AlphaFoldDB" id="F0VRC7"/>
<reference evidence="4" key="3">
    <citation type="journal article" date="2012" name="PLoS Pathog.">
        <title>Comparative genomics of the apicomplexan parasites Toxoplasma gondii and Neospora caninum: Coccidia differing in host range and transmission strategy.</title>
        <authorList>
            <person name="Reid A.J."/>
            <person name="Vermont S.J."/>
            <person name="Cotton J.A."/>
            <person name="Harris D."/>
            <person name="Hill-Cawthorne G.A."/>
            <person name="Konen-Waisman S."/>
            <person name="Latham S.M."/>
            <person name="Mourier T."/>
            <person name="Norton R."/>
            <person name="Quail M.A."/>
            <person name="Sanders M."/>
            <person name="Shanmugam D."/>
            <person name="Sohal A."/>
            <person name="Wasmuth J.D."/>
            <person name="Brunk B."/>
            <person name="Grigg M.E."/>
            <person name="Howard J.C."/>
            <person name="Parkinson J."/>
            <person name="Roos D.S."/>
            <person name="Trees A.J."/>
            <person name="Berriman M."/>
            <person name="Pain A."/>
            <person name="Wastling J.M."/>
        </authorList>
    </citation>
    <scope>NUCLEOTIDE SEQUENCE [LARGE SCALE GENOMIC DNA]</scope>
    <source>
        <strain evidence="4">Liverpool</strain>
    </source>
</reference>
<protein>
    <submittedName>
        <fullName evidence="2">SRS domain-containing protein</fullName>
    </submittedName>
</protein>
<dbReference type="Proteomes" id="UP000007494">
    <property type="component" value="Chromosome XII"/>
</dbReference>
<dbReference type="Gene3D" id="2.60.40.1320">
    <property type="entry name" value="SRS domain"/>
    <property type="match status" value="3"/>
</dbReference>
<feature type="chain" id="PRO_5007655409" evidence="1">
    <location>
        <begin position="21"/>
        <end position="490"/>
    </location>
</feature>
<dbReference type="EMBL" id="FR823393">
    <property type="protein sequence ID" value="CBZ56275.1"/>
    <property type="molecule type" value="Genomic_DNA"/>
</dbReference>
<dbReference type="OMA" id="TISEAYW"/>
<reference evidence="3" key="4">
    <citation type="journal article" date="2015" name="PLoS ONE">
        <title>Comprehensive Evaluation of Toxoplasma gondii VEG and Neospora caninum LIV Genomes with Tachyzoite Stage Transcriptome and Proteome Defines Novel Transcript Features.</title>
        <authorList>
            <person name="Ramaprasad A."/>
            <person name="Mourier T."/>
            <person name="Naeem R."/>
            <person name="Malas T.B."/>
            <person name="Moussa E."/>
            <person name="Panigrahi A."/>
            <person name="Vermont S.J."/>
            <person name="Otto T.D."/>
            <person name="Wastling J."/>
            <person name="Pain A."/>
        </authorList>
    </citation>
    <scope>NUCLEOTIDE SEQUENCE</scope>
    <source>
        <strain evidence="3">Liverpool</strain>
    </source>
</reference>
<dbReference type="OrthoDB" id="10456022at2759"/>
<evidence type="ECO:0000313" key="3">
    <source>
        <dbReference type="EMBL" id="CEL71038.1"/>
    </source>
</evidence>
<dbReference type="eggNOG" id="ENOG502TMJ7">
    <property type="taxonomic scope" value="Eukaryota"/>
</dbReference>
<dbReference type="InParanoid" id="F0VRC7"/>
<evidence type="ECO:0000313" key="2">
    <source>
        <dbReference type="EMBL" id="CBZ56275.1"/>
    </source>
</evidence>
<dbReference type="RefSeq" id="XP_003886300.1">
    <property type="nucleotide sequence ID" value="XM_003886251.1"/>
</dbReference>
<sequence length="490" mass="52932">MKGQRALTAISFLYLGFASAKSVSATSVLHPGRVTSGEQAGGSQRLLSPKHAVSSKVGNECSSNAGIEIDLEPDQTEAVFKCGGSHTTLDPDQLEAEEVYLTDECDVPTDLQEAVPGATWDDSEKESNTYKLIFPEHRMEDYKVYYQCTPASDAFVRAPGLEVEGIRGQKRKSEIQQISGVGEACKVTITAKKEPLAEDPGLEKTCSKPYGAVVITLGSQDTDAVFKCGEQLTTLEPAQDSTPKFCKSSGCEETEELETISEAYWDERKKDQHIYRVVFPAEGRQSSRLWYKCKNQSPGKSWGGVRSGHIKKARSDMNEEPSGACTVLIDVQSSTGDDVHDEELEECTPGTENQVTLSPDQPVNFWCARGTALVPPFSRENQKVYDDSDGSCSVPASLTSLVDAVLQEEQTPGFNTKYTMELTAVPTSTKKLCLQCYQSEGKTCKVRIEVPGAAAVETTTSTPPASGAGSLSGLVSCVIGFLCVGFLFSP</sequence>
<evidence type="ECO:0000313" key="4">
    <source>
        <dbReference type="Proteomes" id="UP000007494"/>
    </source>
</evidence>
<dbReference type="VEuPathDB" id="ToxoDB:NCLIV_067000"/>
<reference evidence="2" key="1">
    <citation type="submission" date="2011-02" db="EMBL/GenBank/DDBJ databases">
        <authorList>
            <person name="Aslett M."/>
        </authorList>
    </citation>
    <scope>NUCLEOTIDE SEQUENCE</scope>
    <source>
        <strain evidence="2">Liverpool</strain>
    </source>
</reference>
<keyword evidence="4" id="KW-1185">Reference proteome</keyword>
<accession>F0VRC7</accession>
<evidence type="ECO:0000256" key="1">
    <source>
        <dbReference type="SAM" id="SignalP"/>
    </source>
</evidence>
<feature type="signal peptide" evidence="1">
    <location>
        <begin position="1"/>
        <end position="20"/>
    </location>
</feature>
<dbReference type="GeneID" id="13445498"/>
<dbReference type="EMBL" id="LN714487">
    <property type="protein sequence ID" value="CEL71038.1"/>
    <property type="molecule type" value="Genomic_DNA"/>
</dbReference>
<keyword evidence="1" id="KW-0732">Signal</keyword>
<name>F0VRC7_NEOCL</name>
<dbReference type="InterPro" id="IPR036755">
    <property type="entry name" value="SRS_dom_sf"/>
</dbReference>
<organism evidence="2 4">
    <name type="scientific">Neospora caninum (strain Liverpool)</name>
    <dbReference type="NCBI Taxonomy" id="572307"/>
    <lineage>
        <taxon>Eukaryota</taxon>
        <taxon>Sar</taxon>
        <taxon>Alveolata</taxon>
        <taxon>Apicomplexa</taxon>
        <taxon>Conoidasida</taxon>
        <taxon>Coccidia</taxon>
        <taxon>Eucoccidiorida</taxon>
        <taxon>Eimeriorina</taxon>
        <taxon>Sarcocystidae</taxon>
        <taxon>Neospora</taxon>
    </lineage>
</organism>
<reference evidence="2" key="2">
    <citation type="submission" date="2011-03" db="EMBL/GenBank/DDBJ databases">
        <title>Comparative genomics and transcriptomics of Neospora caninum and Toxoplasma gondii.</title>
        <authorList>
            <person name="Reid A.J."/>
            <person name="Sohal A."/>
            <person name="Harris D."/>
            <person name="Quail M."/>
            <person name="Sanders M."/>
            <person name="Berriman M."/>
            <person name="Wastling J.M."/>
            <person name="Pain A."/>
        </authorList>
    </citation>
    <scope>NUCLEOTIDE SEQUENCE</scope>
    <source>
        <strain evidence="2">Liverpool</strain>
    </source>
</reference>